<proteinExistence type="predicted"/>
<feature type="region of interest" description="Disordered" evidence="3">
    <location>
        <begin position="164"/>
        <end position="187"/>
    </location>
</feature>
<feature type="compositionally biased region" description="Basic residues" evidence="3">
    <location>
        <begin position="297"/>
        <end position="306"/>
    </location>
</feature>
<dbReference type="InParanoid" id="A0A067MPW8"/>
<feature type="region of interest" description="Disordered" evidence="3">
    <location>
        <begin position="221"/>
        <end position="324"/>
    </location>
</feature>
<dbReference type="Proteomes" id="UP000027195">
    <property type="component" value="Unassembled WGS sequence"/>
</dbReference>
<dbReference type="InterPro" id="IPR000504">
    <property type="entry name" value="RRM_dom"/>
</dbReference>
<accession>A0A067MPW8</accession>
<dbReference type="InterPro" id="IPR034228">
    <property type="entry name" value="Nop6_RRM"/>
</dbReference>
<evidence type="ECO:0000313" key="5">
    <source>
        <dbReference type="EMBL" id="KDQ17783.1"/>
    </source>
</evidence>
<dbReference type="STRING" id="930990.A0A067MPW8"/>
<feature type="compositionally biased region" description="Basic and acidic residues" evidence="3">
    <location>
        <begin position="19"/>
        <end position="37"/>
    </location>
</feature>
<evidence type="ECO:0000256" key="3">
    <source>
        <dbReference type="SAM" id="MobiDB-lite"/>
    </source>
</evidence>
<dbReference type="EMBL" id="KL198023">
    <property type="protein sequence ID" value="KDQ17783.1"/>
    <property type="molecule type" value="Genomic_DNA"/>
</dbReference>
<dbReference type="AlphaFoldDB" id="A0A067MPW8"/>
<dbReference type="HOGENOM" id="CLU_037639_1_1_1"/>
<dbReference type="InterPro" id="IPR035979">
    <property type="entry name" value="RBD_domain_sf"/>
</dbReference>
<evidence type="ECO:0000256" key="2">
    <source>
        <dbReference type="PROSITE-ProRule" id="PRU00176"/>
    </source>
</evidence>
<dbReference type="PANTHER" id="PTHR23236:SF51">
    <property type="entry name" value="NUCLEOLAR PROTEIN 6"/>
    <property type="match status" value="1"/>
</dbReference>
<dbReference type="SMART" id="SM00360">
    <property type="entry name" value="RRM"/>
    <property type="match status" value="1"/>
</dbReference>
<feature type="region of interest" description="Disordered" evidence="3">
    <location>
        <begin position="1"/>
        <end position="139"/>
    </location>
</feature>
<feature type="domain" description="RRM" evidence="4">
    <location>
        <begin position="142"/>
        <end position="226"/>
    </location>
</feature>
<dbReference type="CDD" id="cd12400">
    <property type="entry name" value="RRM_Nop6"/>
    <property type="match status" value="1"/>
</dbReference>
<protein>
    <recommendedName>
        <fullName evidence="4">RRM domain-containing protein</fullName>
    </recommendedName>
</protein>
<reference evidence="6" key="1">
    <citation type="journal article" date="2014" name="Proc. Natl. Acad. Sci. U.S.A.">
        <title>Extensive sampling of basidiomycete genomes demonstrates inadequacy of the white-rot/brown-rot paradigm for wood decay fungi.</title>
        <authorList>
            <person name="Riley R."/>
            <person name="Salamov A.A."/>
            <person name="Brown D.W."/>
            <person name="Nagy L.G."/>
            <person name="Floudas D."/>
            <person name="Held B.W."/>
            <person name="Levasseur A."/>
            <person name="Lombard V."/>
            <person name="Morin E."/>
            <person name="Otillar R."/>
            <person name="Lindquist E.A."/>
            <person name="Sun H."/>
            <person name="LaButti K.M."/>
            <person name="Schmutz J."/>
            <person name="Jabbour D."/>
            <person name="Luo H."/>
            <person name="Baker S.E."/>
            <person name="Pisabarro A.G."/>
            <person name="Walton J.D."/>
            <person name="Blanchette R.A."/>
            <person name="Henrissat B."/>
            <person name="Martin F."/>
            <person name="Cullen D."/>
            <person name="Hibbett D.S."/>
            <person name="Grigoriev I.V."/>
        </authorList>
    </citation>
    <scope>NUCLEOTIDE SEQUENCE [LARGE SCALE GENOMIC DNA]</scope>
    <source>
        <strain evidence="6">FD-172 SS1</strain>
    </source>
</reference>
<sequence>MSTQPADRKLTKKQRKILAFRERKGGGGKKPEGGHEGETDDAGDLPILEVQDEIDLGLELAQEDTAKTRAKTQVTGPADEAKVAKKKRKRDVEGEINEDGEAGTPPAKTKKPKKSKEDAGETADGGKADKPSKADSKSKQRYILFVGNLSYRTTTESILSHFSPCPSPPTVRLLTSRSKGPTGATTEKTKGCAFLEFSEGKSLQAALKLHHSELEGRRINVELTAGGGGKGEKRKDKLRKRNHTLEEERKRRALNPKSTTPLPISTLLERHSTTSGAVEVPSNPRTWTAEPGEKKNRGGKGKKKRKVESGGKSWASGPNAVTIG</sequence>
<feature type="compositionally biased region" description="Polar residues" evidence="3">
    <location>
        <begin position="173"/>
        <end position="186"/>
    </location>
</feature>
<dbReference type="InterPro" id="IPR012677">
    <property type="entry name" value="Nucleotide-bd_a/b_plait_sf"/>
</dbReference>
<name>A0A067MPW8_BOTB1</name>
<feature type="compositionally biased region" description="Basic and acidic residues" evidence="3">
    <location>
        <begin position="115"/>
        <end position="138"/>
    </location>
</feature>
<dbReference type="Gene3D" id="3.30.70.330">
    <property type="match status" value="1"/>
</dbReference>
<dbReference type="GO" id="GO:0005730">
    <property type="term" value="C:nucleolus"/>
    <property type="evidence" value="ECO:0007669"/>
    <property type="project" value="TreeGrafter"/>
</dbReference>
<dbReference type="SUPFAM" id="SSF54928">
    <property type="entry name" value="RNA-binding domain, RBD"/>
    <property type="match status" value="1"/>
</dbReference>
<gene>
    <name evidence="5" type="ORF">BOTBODRAFT_172204</name>
</gene>
<dbReference type="OrthoDB" id="167718at2759"/>
<evidence type="ECO:0000259" key="4">
    <source>
        <dbReference type="PROSITE" id="PS50102"/>
    </source>
</evidence>
<dbReference type="GO" id="GO:0042274">
    <property type="term" value="P:ribosomal small subunit biogenesis"/>
    <property type="evidence" value="ECO:0007669"/>
    <property type="project" value="TreeGrafter"/>
</dbReference>
<keyword evidence="6" id="KW-1185">Reference proteome</keyword>
<organism evidence="5 6">
    <name type="scientific">Botryobasidium botryosum (strain FD-172 SS1)</name>
    <dbReference type="NCBI Taxonomy" id="930990"/>
    <lineage>
        <taxon>Eukaryota</taxon>
        <taxon>Fungi</taxon>
        <taxon>Dikarya</taxon>
        <taxon>Basidiomycota</taxon>
        <taxon>Agaricomycotina</taxon>
        <taxon>Agaricomycetes</taxon>
        <taxon>Cantharellales</taxon>
        <taxon>Botryobasidiaceae</taxon>
        <taxon>Botryobasidium</taxon>
    </lineage>
</organism>
<dbReference type="PROSITE" id="PS50102">
    <property type="entry name" value="RRM"/>
    <property type="match status" value="1"/>
</dbReference>
<evidence type="ECO:0000313" key="6">
    <source>
        <dbReference type="Proteomes" id="UP000027195"/>
    </source>
</evidence>
<dbReference type="PANTHER" id="PTHR23236">
    <property type="entry name" value="EUKARYOTIC TRANSLATION INITIATION FACTOR 4B/4H"/>
    <property type="match status" value="1"/>
</dbReference>
<dbReference type="GO" id="GO:0019843">
    <property type="term" value="F:rRNA binding"/>
    <property type="evidence" value="ECO:0007669"/>
    <property type="project" value="TreeGrafter"/>
</dbReference>
<evidence type="ECO:0000256" key="1">
    <source>
        <dbReference type="ARBA" id="ARBA00022884"/>
    </source>
</evidence>
<dbReference type="Pfam" id="PF00076">
    <property type="entry name" value="RRM_1"/>
    <property type="match status" value="1"/>
</dbReference>
<keyword evidence="1 2" id="KW-0694">RNA-binding</keyword>